<protein>
    <recommendedName>
        <fullName evidence="6">PDZ domain-containing protein</fullName>
    </recommendedName>
</protein>
<dbReference type="InterPro" id="IPR036034">
    <property type="entry name" value="PDZ_sf"/>
</dbReference>
<keyword evidence="2" id="KW-0812">Transmembrane</keyword>
<feature type="compositionally biased region" description="Polar residues" evidence="1">
    <location>
        <begin position="343"/>
        <end position="359"/>
    </location>
</feature>
<feature type="compositionally biased region" description="Polar residues" evidence="1">
    <location>
        <begin position="780"/>
        <end position="791"/>
    </location>
</feature>
<keyword evidence="2" id="KW-1133">Transmembrane helix</keyword>
<feature type="compositionally biased region" description="Pro residues" evidence="1">
    <location>
        <begin position="199"/>
        <end position="263"/>
    </location>
</feature>
<feature type="region of interest" description="Disordered" evidence="1">
    <location>
        <begin position="752"/>
        <end position="797"/>
    </location>
</feature>
<feature type="region of interest" description="Disordered" evidence="1">
    <location>
        <begin position="545"/>
        <end position="605"/>
    </location>
</feature>
<proteinExistence type="predicted"/>
<feature type="transmembrane region" description="Helical" evidence="2">
    <location>
        <begin position="515"/>
        <end position="537"/>
    </location>
</feature>
<keyword evidence="2" id="KW-0472">Membrane</keyword>
<keyword evidence="5" id="KW-1185">Reference proteome</keyword>
<organism evidence="4 5">
    <name type="scientific">Cylindrotheca closterium</name>
    <dbReference type="NCBI Taxonomy" id="2856"/>
    <lineage>
        <taxon>Eukaryota</taxon>
        <taxon>Sar</taxon>
        <taxon>Stramenopiles</taxon>
        <taxon>Ochrophyta</taxon>
        <taxon>Bacillariophyta</taxon>
        <taxon>Bacillariophyceae</taxon>
        <taxon>Bacillariophycidae</taxon>
        <taxon>Bacillariales</taxon>
        <taxon>Bacillariaceae</taxon>
        <taxon>Cylindrotheca</taxon>
    </lineage>
</organism>
<keyword evidence="3" id="KW-0732">Signal</keyword>
<dbReference type="PANTHER" id="PTHR38909:SF1">
    <property type="entry name" value="G PROTEIN GAMMA DOMAIN-CONTAINING PROTEIN"/>
    <property type="match status" value="1"/>
</dbReference>
<accession>A0AAD2CST1</accession>
<evidence type="ECO:0000256" key="2">
    <source>
        <dbReference type="SAM" id="Phobius"/>
    </source>
</evidence>
<evidence type="ECO:0008006" key="6">
    <source>
        <dbReference type="Google" id="ProtNLM"/>
    </source>
</evidence>
<feature type="chain" id="PRO_5042294522" description="PDZ domain-containing protein" evidence="3">
    <location>
        <begin position="20"/>
        <end position="956"/>
    </location>
</feature>
<feature type="region of interest" description="Disordered" evidence="1">
    <location>
        <begin position="679"/>
        <end position="698"/>
    </location>
</feature>
<dbReference type="EMBL" id="CAKOGP040001335">
    <property type="protein sequence ID" value="CAJ1945208.1"/>
    <property type="molecule type" value="Genomic_DNA"/>
</dbReference>
<evidence type="ECO:0000256" key="3">
    <source>
        <dbReference type="SAM" id="SignalP"/>
    </source>
</evidence>
<feature type="compositionally biased region" description="Polar residues" evidence="1">
    <location>
        <begin position="859"/>
        <end position="870"/>
    </location>
</feature>
<comment type="caution">
    <text evidence="4">The sequence shown here is derived from an EMBL/GenBank/DDBJ whole genome shotgun (WGS) entry which is preliminary data.</text>
</comment>
<dbReference type="AlphaFoldDB" id="A0AAD2CST1"/>
<dbReference type="Proteomes" id="UP001295423">
    <property type="component" value="Unassembled WGS sequence"/>
</dbReference>
<dbReference type="PANTHER" id="PTHR38909">
    <property type="entry name" value="G PROTEIN GAMMA DOMAIN-CONTAINING PROTEIN"/>
    <property type="match status" value="1"/>
</dbReference>
<feature type="region of interest" description="Disordered" evidence="1">
    <location>
        <begin position="649"/>
        <end position="672"/>
    </location>
</feature>
<gene>
    <name evidence="4" type="ORF">CYCCA115_LOCUS9352</name>
</gene>
<evidence type="ECO:0000313" key="5">
    <source>
        <dbReference type="Proteomes" id="UP001295423"/>
    </source>
</evidence>
<reference evidence="4" key="1">
    <citation type="submission" date="2023-08" db="EMBL/GenBank/DDBJ databases">
        <authorList>
            <person name="Audoor S."/>
            <person name="Bilcke G."/>
        </authorList>
    </citation>
    <scope>NUCLEOTIDE SEQUENCE</scope>
</reference>
<feature type="region of interest" description="Disordered" evidence="1">
    <location>
        <begin position="199"/>
        <end position="360"/>
    </location>
</feature>
<evidence type="ECO:0000313" key="4">
    <source>
        <dbReference type="EMBL" id="CAJ1945208.1"/>
    </source>
</evidence>
<feature type="compositionally biased region" description="Polar residues" evidence="1">
    <location>
        <begin position="294"/>
        <end position="334"/>
    </location>
</feature>
<feature type="signal peptide" evidence="3">
    <location>
        <begin position="1"/>
        <end position="19"/>
    </location>
</feature>
<sequence length="956" mass="100978">MRISVQCLLLALAFTAANAQTNPTIIGVVQENATTQAPKQQVMITGAPVSVPTTSAPVHLQNTMITGAPVSVPTNTPVTPINTVITGAPVALPTRAPVQNTVITGAPVPVVTTAPVPLPTVAPVNPPTAAPVNPPTLAPVNPPTAAPVNPPTLAPVSATTVAPVNPPTIAPVNPPTIAPVSATTVAPVNPPTIAPVNPPTIAPVNPPTDAPVNPPTNAPVNPPTNAPVVPQPTAAPVPTGPPTGAPTESPAPSPSPSAIPTVPPTFSIAPTDRPTGEPTESPAPSPAPSAVPTNLPTTLPSIAPSGNPTLTFKPSETPTQTFKPSTRPTGTPSKLPTGAPSVEPTQYPTGTPSVLPTSEPTEEAFKTKISHVKLVLVDIEREMNDDQLEQFEIATLEFVNDTAPHTDGFEIDVLAVTVVSQNVIYADVTTNETDKGERRTKTAAAALEVSFKTVGLVTEGRAPYDFDFKRDIVSFGFENHMNHYNYILGNRDPFFEPLLAHTDIQGPVEEDEGKFVAAVVLSVIAFLVAVFASVYAIRRHLRAKNRRRNRQHRLSEAHKSNTYSDHSTDDSDEENPFKPPLSLEISPGKMELENVPITPRSIASPYKQEYRNGEASPMSPDTPKHAEPTVLEETGNAIRKWLTPRVASPNANEFKDAGKPPKPASSPDPMALKARTTDATGTFTKGGNSTKNVNTKPAGTMFGQSPLTIPMSFFGGQNTDGESESETPMGSLADSAASSFFNRVGKSVFTGRPSSDNFLKARDRFSPKANSFDDGEPKRNNSSLVGRSRSASAVPKKSLLNEEIMKKHRSSYQPSEVSDVSLNEFKGDKYNTLQAPSSVVSSRASQFSSNTLGARARESTGTSDDNSLNALRSKPESFDVFAPSGPIGIVVDTSKDGPAVHSLKSTSPMLGLINPGDLIIALDDEDTRKMTAASLTRLMAKKSRQKERKITLLSLD</sequence>
<feature type="compositionally biased region" description="Low complexity" evidence="1">
    <location>
        <begin position="835"/>
        <end position="849"/>
    </location>
</feature>
<feature type="region of interest" description="Disordered" evidence="1">
    <location>
        <begin position="835"/>
        <end position="870"/>
    </location>
</feature>
<evidence type="ECO:0000256" key="1">
    <source>
        <dbReference type="SAM" id="MobiDB-lite"/>
    </source>
</evidence>
<name>A0AAD2CST1_9STRA</name>
<dbReference type="SUPFAM" id="SSF50156">
    <property type="entry name" value="PDZ domain-like"/>
    <property type="match status" value="1"/>
</dbReference>